<feature type="transmembrane region" description="Helical" evidence="1">
    <location>
        <begin position="44"/>
        <end position="70"/>
    </location>
</feature>
<keyword evidence="3" id="KW-1185">Reference proteome</keyword>
<proteinExistence type="predicted"/>
<feature type="transmembrane region" description="Helical" evidence="1">
    <location>
        <begin position="20"/>
        <end position="37"/>
    </location>
</feature>
<dbReference type="Proteomes" id="UP000013525">
    <property type="component" value="Unassembled WGS sequence"/>
</dbReference>
<evidence type="ECO:0008006" key="4">
    <source>
        <dbReference type="Google" id="ProtNLM"/>
    </source>
</evidence>
<evidence type="ECO:0000256" key="1">
    <source>
        <dbReference type="SAM" id="Phobius"/>
    </source>
</evidence>
<keyword evidence="1" id="KW-0812">Transmembrane</keyword>
<protein>
    <recommendedName>
        <fullName evidence="4">GGDEF domain-containing protein</fullName>
    </recommendedName>
</protein>
<dbReference type="AlphaFoldDB" id="R7WLI0"/>
<comment type="caution">
    <text evidence="2">The sequence shown here is derived from an EMBL/GenBank/DDBJ whole genome shotgun (WGS) entry which is preliminary data.</text>
</comment>
<evidence type="ECO:0000313" key="2">
    <source>
        <dbReference type="EMBL" id="EOM76162.1"/>
    </source>
</evidence>
<dbReference type="Gene3D" id="3.30.70.270">
    <property type="match status" value="1"/>
</dbReference>
<feature type="transmembrane region" description="Helical" evidence="1">
    <location>
        <begin position="90"/>
        <end position="111"/>
    </location>
</feature>
<evidence type="ECO:0000313" key="3">
    <source>
        <dbReference type="Proteomes" id="UP000013525"/>
    </source>
</evidence>
<name>R7WLI0_9NOCA</name>
<keyword evidence="1" id="KW-0472">Membrane</keyword>
<dbReference type="InterPro" id="IPR043128">
    <property type="entry name" value="Rev_trsase/Diguanyl_cyclase"/>
</dbReference>
<keyword evidence="1" id="KW-1133">Transmembrane helix</keyword>
<dbReference type="PATRIC" id="fig|1273125.3.peg.2417"/>
<gene>
    <name evidence="2" type="ORF">Rrhod_2528</name>
</gene>
<dbReference type="EMBL" id="APMY01000075">
    <property type="protein sequence ID" value="EOM76162.1"/>
    <property type="molecule type" value="Genomic_DNA"/>
</dbReference>
<reference evidence="2 3" key="1">
    <citation type="journal article" date="2013" name="Genome Announc.">
        <title>Draft Genome Sequence of Rhodococcus rhodnii Strain LMG5362, a Symbiont of Rhodnius prolixus (Hemiptera, Reduviidae, Triatominae), the Principle Vector of Trypanosoma cruzi.</title>
        <authorList>
            <person name="Pachebat J.A."/>
            <person name="van Keulen G."/>
            <person name="Whitten M.M."/>
            <person name="Girdwood S."/>
            <person name="Del Sol R."/>
            <person name="Dyson P.J."/>
            <person name="Facey P.D."/>
        </authorList>
    </citation>
    <scope>NUCLEOTIDE SEQUENCE [LARGE SCALE GENOMIC DNA]</scope>
    <source>
        <strain evidence="2 3">LMG 5362</strain>
    </source>
</reference>
<dbReference type="eggNOG" id="ENOG50323T5">
    <property type="taxonomic scope" value="Bacteria"/>
</dbReference>
<organism evidence="2 3">
    <name type="scientific">Rhodococcus rhodnii LMG 5362</name>
    <dbReference type="NCBI Taxonomy" id="1273125"/>
    <lineage>
        <taxon>Bacteria</taxon>
        <taxon>Bacillati</taxon>
        <taxon>Actinomycetota</taxon>
        <taxon>Actinomycetes</taxon>
        <taxon>Mycobacteriales</taxon>
        <taxon>Nocardiaceae</taxon>
        <taxon>Rhodococcus</taxon>
    </lineage>
</organism>
<sequence length="298" mass="30870">MNAMSRPGRVTWGWTDLHTGIALCVALAALAGTLGGAQSGGLRVVVLVAAVACVALASAFDGFAGVVVGLAAATGAVVAMRYLSEWGREMFVSAAATAACLVVLGWTSGVVGTRIRTRLRAADSADDALGPAFGSLGMLGEEWALPRLDDEIIRARGHHRDLALLLVRVHPTDPALDDAARSSLCRSVARLVESLSRDADVPFTLADSEFGAILPETSLAAAWGVAGPIVDAARRSTFTDRATGARRGVAECAEVRAGLVALSDHTVYIEHTANSETTEDAAAMLRRARTALGGEVRA</sequence>
<accession>R7WLI0</accession>